<name>A0A8S3WIJ7_PARAO</name>
<dbReference type="Pfam" id="PF21049">
    <property type="entry name" value="CFA69_ARM_rpt"/>
    <property type="match status" value="1"/>
</dbReference>
<evidence type="ECO:0000313" key="3">
    <source>
        <dbReference type="Proteomes" id="UP000691718"/>
    </source>
</evidence>
<dbReference type="Proteomes" id="UP000691718">
    <property type="component" value="Unassembled WGS sequence"/>
</dbReference>
<evidence type="ECO:0000313" key="2">
    <source>
        <dbReference type="EMBL" id="CAG4962153.1"/>
    </source>
</evidence>
<feature type="domain" description="Cilia- and flagella-associated protein 69 ARM repeats" evidence="1">
    <location>
        <begin position="114"/>
        <end position="255"/>
    </location>
</feature>
<dbReference type="InterPro" id="IPR048733">
    <property type="entry name" value="CFA69_ARM_dom"/>
</dbReference>
<organism evidence="2 3">
    <name type="scientific">Parnassius apollo</name>
    <name type="common">Apollo butterfly</name>
    <name type="synonym">Papilio apollo</name>
    <dbReference type="NCBI Taxonomy" id="110799"/>
    <lineage>
        <taxon>Eukaryota</taxon>
        <taxon>Metazoa</taxon>
        <taxon>Ecdysozoa</taxon>
        <taxon>Arthropoda</taxon>
        <taxon>Hexapoda</taxon>
        <taxon>Insecta</taxon>
        <taxon>Pterygota</taxon>
        <taxon>Neoptera</taxon>
        <taxon>Endopterygota</taxon>
        <taxon>Lepidoptera</taxon>
        <taxon>Glossata</taxon>
        <taxon>Ditrysia</taxon>
        <taxon>Papilionoidea</taxon>
        <taxon>Papilionidae</taxon>
        <taxon>Parnassiinae</taxon>
        <taxon>Parnassini</taxon>
        <taxon>Parnassius</taxon>
        <taxon>Parnassius</taxon>
    </lineage>
</organism>
<accession>A0A8S3WIJ7</accession>
<dbReference type="EMBL" id="CAJQZP010000444">
    <property type="protein sequence ID" value="CAG4962153.1"/>
    <property type="molecule type" value="Genomic_DNA"/>
</dbReference>
<protein>
    <submittedName>
        <fullName evidence="2">(apollo) hypothetical protein</fullName>
    </submittedName>
</protein>
<dbReference type="InterPro" id="IPR048732">
    <property type="entry name" value="CFA69"/>
</dbReference>
<reference evidence="2" key="1">
    <citation type="submission" date="2021-04" db="EMBL/GenBank/DDBJ databases">
        <authorList>
            <person name="Tunstrom K."/>
        </authorList>
    </citation>
    <scope>NUCLEOTIDE SEQUENCE</scope>
</reference>
<dbReference type="AlphaFoldDB" id="A0A8S3WIJ7"/>
<gene>
    <name evidence="2" type="ORF">PAPOLLO_LOCUS6728</name>
</gene>
<dbReference type="OrthoDB" id="191673at2759"/>
<dbReference type="PANTHER" id="PTHR14716">
    <property type="entry name" value="CILIA- AND FLAGELLA-ASSOCIATED PROTEIN 69"/>
    <property type="match status" value="1"/>
</dbReference>
<sequence length="362" mass="41447">MLKDNVLEYLFYRFNPYFPERDLPVYEINPADPQDINVKLGLCHTLLDQKSPPVQKSQIIISLCLSLLTDALEVNARISCCVYPEIEWPSSVNTLATRMLDVALNSLKKHLILSDRFLISLLNFIWEAIIWNDKYRGMFVMDNGVYKLLDLITLTRPPIQCLALALLCDVARAGEAVAQMITWRASPAASDIHPILVRRGATIATLLAAIFRDECYIKKVNLSSDGVLQDLNYPLMSPEIREELKSYDVSQEPSTRVPESLAASDLAGSRMSKTILVLCSHYLTFKLNETWIETKTQCPGLLSQDNDILEEFLHIAKGWAKEVQQLQEGIIKKSKEKVYFYFYYRRNHLSRNTRVNVPYMSF</sequence>
<evidence type="ECO:0000259" key="1">
    <source>
        <dbReference type="Pfam" id="PF21049"/>
    </source>
</evidence>
<keyword evidence="3" id="KW-1185">Reference proteome</keyword>
<dbReference type="PANTHER" id="PTHR14716:SF0">
    <property type="entry name" value="CILIA- AND FLAGELLA-ASSOCIATED PROTEIN 69"/>
    <property type="match status" value="1"/>
</dbReference>
<comment type="caution">
    <text evidence="2">The sequence shown here is derived from an EMBL/GenBank/DDBJ whole genome shotgun (WGS) entry which is preliminary data.</text>
</comment>
<proteinExistence type="predicted"/>